<reference evidence="10" key="1">
    <citation type="submission" date="2023-07" db="EMBL/GenBank/DDBJ databases">
        <title>Sequencing the genomes of 1000 actinobacteria strains.</title>
        <authorList>
            <person name="Klenk H.-P."/>
        </authorList>
    </citation>
    <scope>NUCLEOTIDE SEQUENCE</scope>
    <source>
        <strain evidence="10">DSM 107476</strain>
    </source>
</reference>
<comment type="cofactor">
    <cofactor evidence="1">
        <name>FMN</name>
        <dbReference type="ChEBI" id="CHEBI:58210"/>
    </cofactor>
</comment>
<comment type="catalytic activity">
    <reaction evidence="9">
        <text>3 propionate 3-nitronate + 3 O2 + H2O = 3 3-oxopropanoate + 2 nitrate + nitrite + H2O2 + 3 H(+)</text>
        <dbReference type="Rhea" id="RHEA:57332"/>
        <dbReference type="ChEBI" id="CHEBI:15377"/>
        <dbReference type="ChEBI" id="CHEBI:15378"/>
        <dbReference type="ChEBI" id="CHEBI:15379"/>
        <dbReference type="ChEBI" id="CHEBI:16240"/>
        <dbReference type="ChEBI" id="CHEBI:16301"/>
        <dbReference type="ChEBI" id="CHEBI:17632"/>
        <dbReference type="ChEBI" id="CHEBI:33190"/>
        <dbReference type="ChEBI" id="CHEBI:136067"/>
    </reaction>
</comment>
<sequence>MRIIVAPMAGGPSTPALVRAAAEAGAFGFLATGALSPAQAEAEMSACDDVRYGVNLFARQEPLASLAEVRAVAGELGVEVPAVDYSNGWEEKFAAVLRHRPAVASSIFGPFSAGEIAQLHDRGIEAWITVTTPADARAADALGADALVVQGPEAGGHRATWTVDEEPDARPLPELLDACRAVTGLPLIAAGGVRTPADVRALRADAVACGSAFLLAEEAGTSPANRELLRRGGETVSTRAFSGRWARGLPNGHDLDAAIYPYLRPMMKQIGAPYCLVGTGVDKLRAGTAAEILAWLEN</sequence>
<keyword evidence="11" id="KW-1185">Reference proteome</keyword>
<keyword evidence="3" id="KW-0216">Detoxification</keyword>
<organism evidence="10 11">
    <name type="scientific">Corynebacterium guangdongense</name>
    <dbReference type="NCBI Taxonomy" id="1783348"/>
    <lineage>
        <taxon>Bacteria</taxon>
        <taxon>Bacillati</taxon>
        <taxon>Actinomycetota</taxon>
        <taxon>Actinomycetes</taxon>
        <taxon>Mycobacteriales</taxon>
        <taxon>Corynebacteriaceae</taxon>
        <taxon>Corynebacterium</taxon>
    </lineage>
</organism>
<evidence type="ECO:0000256" key="2">
    <source>
        <dbReference type="ARBA" id="ARBA00009881"/>
    </source>
</evidence>
<evidence type="ECO:0000256" key="9">
    <source>
        <dbReference type="ARBA" id="ARBA00049401"/>
    </source>
</evidence>
<gene>
    <name evidence="10" type="ORF">J2S39_000559</name>
</gene>
<evidence type="ECO:0000256" key="8">
    <source>
        <dbReference type="ARBA" id="ARBA00031155"/>
    </source>
</evidence>
<comment type="caution">
    <text evidence="10">The sequence shown here is derived from an EMBL/GenBank/DDBJ whole genome shotgun (WGS) entry which is preliminary data.</text>
</comment>
<name>A0ABU1ZVC5_9CORY</name>
<dbReference type="InterPro" id="IPR013785">
    <property type="entry name" value="Aldolase_TIM"/>
</dbReference>
<dbReference type="Pfam" id="PF03060">
    <property type="entry name" value="NMO"/>
    <property type="match status" value="1"/>
</dbReference>
<dbReference type="EMBL" id="JAVDXZ010000001">
    <property type="protein sequence ID" value="MDR7328883.1"/>
    <property type="molecule type" value="Genomic_DNA"/>
</dbReference>
<evidence type="ECO:0000256" key="5">
    <source>
        <dbReference type="ARBA" id="ARBA00022643"/>
    </source>
</evidence>
<keyword evidence="6 10" id="KW-0560">Oxidoreductase</keyword>
<dbReference type="CDD" id="cd04730">
    <property type="entry name" value="NPD_like"/>
    <property type="match status" value="1"/>
</dbReference>
<evidence type="ECO:0000256" key="4">
    <source>
        <dbReference type="ARBA" id="ARBA00022630"/>
    </source>
</evidence>
<evidence type="ECO:0000256" key="6">
    <source>
        <dbReference type="ARBA" id="ARBA00023002"/>
    </source>
</evidence>
<keyword evidence="5" id="KW-0288">FMN</keyword>
<dbReference type="PANTHER" id="PTHR42747:SF3">
    <property type="entry name" value="NITRONATE MONOOXYGENASE-RELATED"/>
    <property type="match status" value="1"/>
</dbReference>
<protein>
    <recommendedName>
        <fullName evidence="8">Propionate 3-nitronate monooxygenase</fullName>
    </recommendedName>
</protein>
<keyword evidence="7 10" id="KW-0503">Monooxygenase</keyword>
<evidence type="ECO:0000256" key="7">
    <source>
        <dbReference type="ARBA" id="ARBA00023033"/>
    </source>
</evidence>
<evidence type="ECO:0000256" key="3">
    <source>
        <dbReference type="ARBA" id="ARBA00022575"/>
    </source>
</evidence>
<dbReference type="InterPro" id="IPR004136">
    <property type="entry name" value="NMO"/>
</dbReference>
<evidence type="ECO:0000313" key="11">
    <source>
        <dbReference type="Proteomes" id="UP001180840"/>
    </source>
</evidence>
<dbReference type="Gene3D" id="3.20.20.70">
    <property type="entry name" value="Aldolase class I"/>
    <property type="match status" value="1"/>
</dbReference>
<dbReference type="SUPFAM" id="SSF51412">
    <property type="entry name" value="Inosine monophosphate dehydrogenase (IMPDH)"/>
    <property type="match status" value="1"/>
</dbReference>
<comment type="similarity">
    <text evidence="2">Belongs to the nitronate monooxygenase family. NMO class I subfamily.</text>
</comment>
<evidence type="ECO:0000256" key="1">
    <source>
        <dbReference type="ARBA" id="ARBA00001917"/>
    </source>
</evidence>
<dbReference type="GO" id="GO:0018580">
    <property type="term" value="F:nitronate monooxygenase activity"/>
    <property type="evidence" value="ECO:0007669"/>
    <property type="project" value="UniProtKB-EC"/>
</dbReference>
<proteinExistence type="inferred from homology"/>
<accession>A0ABU1ZVC5</accession>
<dbReference type="PANTHER" id="PTHR42747">
    <property type="entry name" value="NITRONATE MONOOXYGENASE-RELATED"/>
    <property type="match status" value="1"/>
</dbReference>
<dbReference type="RefSeq" id="WP_290197874.1">
    <property type="nucleotide sequence ID" value="NZ_CP047654.1"/>
</dbReference>
<evidence type="ECO:0000313" key="10">
    <source>
        <dbReference type="EMBL" id="MDR7328883.1"/>
    </source>
</evidence>
<dbReference type="Proteomes" id="UP001180840">
    <property type="component" value="Unassembled WGS sequence"/>
</dbReference>
<keyword evidence="4" id="KW-0285">Flavoprotein</keyword>